<keyword evidence="2" id="KW-0812">Transmembrane</keyword>
<reference evidence="7" key="1">
    <citation type="submission" date="2016-10" db="EMBL/GenBank/DDBJ databases">
        <authorList>
            <person name="Benchimol M."/>
            <person name="Almeida L.G."/>
            <person name="Vasconcelos A.T."/>
            <person name="Perreira-Neves A."/>
            <person name="Rosa I.A."/>
            <person name="Tasca T."/>
            <person name="Bogo M.R."/>
            <person name="de Souza W."/>
        </authorList>
    </citation>
    <scope>NUCLEOTIDE SEQUENCE [LARGE SCALE GENOMIC DNA]</scope>
    <source>
        <strain evidence="7">K</strain>
    </source>
</reference>
<dbReference type="Proteomes" id="UP000179807">
    <property type="component" value="Unassembled WGS sequence"/>
</dbReference>
<dbReference type="Gene3D" id="3.40.50.1820">
    <property type="entry name" value="alpha/beta hydrolase"/>
    <property type="match status" value="1"/>
</dbReference>
<evidence type="ECO:0008006" key="9">
    <source>
        <dbReference type="Google" id="ProtNLM"/>
    </source>
</evidence>
<accession>A0A1J4JN10</accession>
<dbReference type="Pfam" id="PF05705">
    <property type="entry name" value="DUF829"/>
    <property type="match status" value="1"/>
</dbReference>
<dbReference type="PANTHER" id="PTHR12265">
    <property type="entry name" value="TRANSMEMBRANE PROTEIN 53"/>
    <property type="match status" value="1"/>
</dbReference>
<keyword evidence="5" id="KW-0539">Nucleus</keyword>
<dbReference type="InterPro" id="IPR029058">
    <property type="entry name" value="AB_hydrolase_fold"/>
</dbReference>
<dbReference type="GeneID" id="94843905"/>
<keyword evidence="4" id="KW-0472">Membrane</keyword>
<name>A0A1J4JN10_9EUKA</name>
<evidence type="ECO:0000256" key="1">
    <source>
        <dbReference type="ARBA" id="ARBA00007387"/>
    </source>
</evidence>
<dbReference type="RefSeq" id="XP_068352960.1">
    <property type="nucleotide sequence ID" value="XM_068509201.1"/>
</dbReference>
<evidence type="ECO:0000313" key="7">
    <source>
        <dbReference type="EMBL" id="OHS99823.1"/>
    </source>
</evidence>
<protein>
    <recommendedName>
        <fullName evidence="9">Clan SC, family S33, methylesterase-like serine peptidase</fullName>
    </recommendedName>
</protein>
<evidence type="ECO:0000313" key="8">
    <source>
        <dbReference type="Proteomes" id="UP000179807"/>
    </source>
</evidence>
<dbReference type="OrthoDB" id="77878at2759"/>
<dbReference type="PANTHER" id="PTHR12265:SF30">
    <property type="entry name" value="TRANSMEMBRANE PROTEIN 53"/>
    <property type="match status" value="1"/>
</dbReference>
<evidence type="ECO:0000256" key="4">
    <source>
        <dbReference type="ARBA" id="ARBA00023136"/>
    </source>
</evidence>
<comment type="similarity">
    <text evidence="1">Belongs to the TMEM53 family.</text>
</comment>
<dbReference type="VEuPathDB" id="TrichDB:TRFO_33652"/>
<evidence type="ECO:0000256" key="6">
    <source>
        <dbReference type="ARBA" id="ARBA00034303"/>
    </source>
</evidence>
<evidence type="ECO:0000256" key="5">
    <source>
        <dbReference type="ARBA" id="ARBA00023242"/>
    </source>
</evidence>
<keyword evidence="8" id="KW-1185">Reference proteome</keyword>
<dbReference type="SUPFAM" id="SSF53474">
    <property type="entry name" value="alpha/beta-Hydrolases"/>
    <property type="match status" value="1"/>
</dbReference>
<comment type="caution">
    <text evidence="7">The sequence shown here is derived from an EMBL/GenBank/DDBJ whole genome shotgun (WGS) entry which is preliminary data.</text>
</comment>
<organism evidence="7 8">
    <name type="scientific">Tritrichomonas foetus</name>
    <dbReference type="NCBI Taxonomy" id="1144522"/>
    <lineage>
        <taxon>Eukaryota</taxon>
        <taxon>Metamonada</taxon>
        <taxon>Parabasalia</taxon>
        <taxon>Tritrichomonadida</taxon>
        <taxon>Tritrichomonadidae</taxon>
        <taxon>Tritrichomonas</taxon>
    </lineage>
</organism>
<proteinExistence type="inferred from homology"/>
<keyword evidence="3" id="KW-1133">Transmembrane helix</keyword>
<sequence>MIKNSQSKKPAIFIFGWLGAKEYNMEKIKKFYSGIDADLFSIIQSPLSLLNVKQDKSLDHLYEKAVDRPVVCHVFSLNGASSFYKSLTTDNLILKPRLNIKGLIFDCTPGHINRPLYHRAFSNAMFPKSPKINKVASTILTPVFDVFLLFANKHRKVSKKQVDQLYKHPFRYPTLAITSKKDDLIPYQDVLEYAENLKNTGTAVQTCVFENSTHVKAYHDHREFYSKMVSDFAKTCFESPDQIKTKDIIINDV</sequence>
<comment type="subcellular location">
    <subcellularLocation>
        <location evidence="6">Nucleus outer membrane</location>
        <topology evidence="6">Single-pass membrane protein</topology>
    </subcellularLocation>
</comment>
<dbReference type="GO" id="GO:0005640">
    <property type="term" value="C:nuclear outer membrane"/>
    <property type="evidence" value="ECO:0007669"/>
    <property type="project" value="UniProtKB-SubCell"/>
</dbReference>
<evidence type="ECO:0000256" key="2">
    <source>
        <dbReference type="ARBA" id="ARBA00022692"/>
    </source>
</evidence>
<evidence type="ECO:0000256" key="3">
    <source>
        <dbReference type="ARBA" id="ARBA00022989"/>
    </source>
</evidence>
<dbReference type="EMBL" id="MLAK01000985">
    <property type="protein sequence ID" value="OHS99823.1"/>
    <property type="molecule type" value="Genomic_DNA"/>
</dbReference>
<gene>
    <name evidence="7" type="ORF">TRFO_33652</name>
</gene>
<dbReference type="InterPro" id="IPR008547">
    <property type="entry name" value="DUF829_TMEM53"/>
</dbReference>
<dbReference type="AlphaFoldDB" id="A0A1J4JN10"/>